<dbReference type="GO" id="GO:0006412">
    <property type="term" value="P:translation"/>
    <property type="evidence" value="ECO:0007669"/>
    <property type="project" value="TreeGrafter"/>
</dbReference>
<evidence type="ECO:0000313" key="9">
    <source>
        <dbReference type="EMBL" id="BAV95060.1"/>
    </source>
</evidence>
<feature type="domain" description="S1 motif" evidence="8">
    <location>
        <begin position="132"/>
        <end position="198"/>
    </location>
</feature>
<dbReference type="GO" id="GO:0003729">
    <property type="term" value="F:mRNA binding"/>
    <property type="evidence" value="ECO:0007669"/>
    <property type="project" value="TreeGrafter"/>
</dbReference>
<dbReference type="PANTHER" id="PTHR10724">
    <property type="entry name" value="30S RIBOSOMAL PROTEIN S1"/>
    <property type="match status" value="1"/>
</dbReference>
<dbReference type="PRINTS" id="PR00681">
    <property type="entry name" value="RIBOSOMALS1"/>
</dbReference>
<dbReference type="EMBL" id="AP014564">
    <property type="protein sequence ID" value="BAV95060.1"/>
    <property type="molecule type" value="Genomic_DNA"/>
</dbReference>
<keyword evidence="2" id="KW-0677">Repeat</keyword>
<sequence>MSEDDIKSQIDQQNLQQIEEFDWDAYEAGSESNVTKEQELYTDNFKNVNESEVVSGTVNFLTDREAIIGINFKSEGVISLNEFRYNPKLAVGDIVDVLVEKKEDKSGRLILSHRKARTINSWNRVNSAFENEEIVNGHIKCRTKGGMIVDIMGIEAFLPGSQIDVKAIHDYDEYVDKTMEFKIIKINKEFKNIIISHKALIEADIEDQKKEIISNLEKGQVLEGVVKNITSYGLFVDLGGIDGLVHITDISWNRVSHPSEAVELGETLNVVILDFDKEKNRIQLGMKQLQPHPWDTLDENIKEGDKITGEVTVLLDYGAFIQIAKGVEGLMHVSEMSWATHLRSAQDFLKVGDKVEAVILSINREDRKISLGMKQLSPDPWTDITSKYPLDSTHFGKAINFTNFGVFVELESGVDGLVHISDLSWMSKIKHPSDFIKIGDELEVKILELDVENRKLRLGHKQTKDNPWDKYEDTYSVGTIHTLTIDNLIDKGATINLTDEGLKGFVPSRLLVKEDGSKLEKGDSSEFLVIEFSKDFHKVVLSHTDTFKIKEERSSKDYNAKNKQVERSTLGDLKILSELKKKTTELEENAEK</sequence>
<feature type="domain" description="S1 motif" evidence="8">
    <location>
        <begin position="51"/>
        <end position="114"/>
    </location>
</feature>
<feature type="domain" description="S1 motif" evidence="8">
    <location>
        <begin position="391"/>
        <end position="461"/>
    </location>
</feature>
<dbReference type="FunFam" id="2.40.50.140:FF:000051">
    <property type="entry name" value="RNA-binding transcriptional accessory protein"/>
    <property type="match status" value="1"/>
</dbReference>
<dbReference type="InterPro" id="IPR012340">
    <property type="entry name" value="NA-bd_OB-fold"/>
</dbReference>
<name>A0A1J1E4S9_9FLAO</name>
<feature type="domain" description="S1 motif" evidence="8">
    <location>
        <begin position="304"/>
        <end position="374"/>
    </location>
</feature>
<dbReference type="KEGG" id="ise:JBKA6_1047"/>
<dbReference type="Pfam" id="PF00575">
    <property type="entry name" value="S1"/>
    <property type="match status" value="4"/>
</dbReference>
<dbReference type="GO" id="GO:0003735">
    <property type="term" value="F:structural constituent of ribosome"/>
    <property type="evidence" value="ECO:0007669"/>
    <property type="project" value="TreeGrafter"/>
</dbReference>
<dbReference type="PROSITE" id="PS50126">
    <property type="entry name" value="S1"/>
    <property type="match status" value="6"/>
</dbReference>
<evidence type="ECO:0000256" key="6">
    <source>
        <dbReference type="ARBA" id="ARBA00035293"/>
    </source>
</evidence>
<dbReference type="NCBIfam" id="NF004953">
    <property type="entry name" value="PRK06299.1-3"/>
    <property type="match status" value="1"/>
</dbReference>
<dbReference type="InterPro" id="IPR050437">
    <property type="entry name" value="Ribos_protein_bS1-like"/>
</dbReference>
<organism evidence="9 10">
    <name type="scientific">Ichthyobacterium seriolicida</name>
    <dbReference type="NCBI Taxonomy" id="242600"/>
    <lineage>
        <taxon>Bacteria</taxon>
        <taxon>Pseudomonadati</taxon>
        <taxon>Bacteroidota</taxon>
        <taxon>Flavobacteriia</taxon>
        <taxon>Flavobacteriales</taxon>
        <taxon>Ichthyobacteriaceae</taxon>
        <taxon>Ichthyobacterium</taxon>
    </lineage>
</organism>
<keyword evidence="10" id="KW-1185">Reference proteome</keyword>
<dbReference type="PANTHER" id="PTHR10724:SF7">
    <property type="entry name" value="SMALL RIBOSOMAL SUBUNIT PROTEIN BS1C"/>
    <property type="match status" value="1"/>
</dbReference>
<reference evidence="9 10" key="1">
    <citation type="submission" date="2014-03" db="EMBL/GenBank/DDBJ databases">
        <title>complete genome sequence of Flavobacteriaceae bacterium JBKA-6.</title>
        <authorList>
            <person name="Takano T."/>
            <person name="Nakamura Y."/>
            <person name="Takuma S."/>
            <person name="Yasuike M."/>
            <person name="Matsuyama T."/>
            <person name="Sakai T."/>
            <person name="Fujiwara A."/>
            <person name="Kimoto K."/>
            <person name="Fukuda Y."/>
            <person name="Kondo H."/>
            <person name="Hirono I."/>
            <person name="Nakayasu C."/>
        </authorList>
    </citation>
    <scope>NUCLEOTIDE SEQUENCE [LARGE SCALE GENOMIC DNA]</scope>
    <source>
        <strain evidence="9 10">JBKA-6</strain>
    </source>
</reference>
<gene>
    <name evidence="9" type="ORF">JBKA6_1047</name>
</gene>
<protein>
    <recommendedName>
        <fullName evidence="6">Small ribosomal subunit protein bS1</fullName>
    </recommendedName>
    <alternativeName>
        <fullName evidence="7">30S ribosomal protein S1</fullName>
    </alternativeName>
</protein>
<keyword evidence="5" id="KW-0687">Ribonucleoprotein</keyword>
<dbReference type="FunFam" id="2.40.50.140:FF:000110">
    <property type="entry name" value="30S ribosomal protein S1"/>
    <property type="match status" value="1"/>
</dbReference>
<accession>A0A1J1E4S9</accession>
<dbReference type="AlphaFoldDB" id="A0A1J1E4S9"/>
<dbReference type="SUPFAM" id="SSF50249">
    <property type="entry name" value="Nucleic acid-binding proteins"/>
    <property type="match status" value="6"/>
</dbReference>
<dbReference type="CDD" id="cd04465">
    <property type="entry name" value="S1_RPS1_repeat_ec2_hs2"/>
    <property type="match status" value="1"/>
</dbReference>
<dbReference type="RefSeq" id="WP_096686554.1">
    <property type="nucleotide sequence ID" value="NZ_AP014564.1"/>
</dbReference>
<evidence type="ECO:0000256" key="2">
    <source>
        <dbReference type="ARBA" id="ARBA00022737"/>
    </source>
</evidence>
<dbReference type="CDD" id="cd05688">
    <property type="entry name" value="S1_RPS1_repeat_ec3"/>
    <property type="match status" value="1"/>
</dbReference>
<comment type="similarity">
    <text evidence="1">Belongs to the bacterial ribosomal protein bS1 family.</text>
</comment>
<dbReference type="OrthoDB" id="9804077at2"/>
<evidence type="ECO:0000256" key="3">
    <source>
        <dbReference type="ARBA" id="ARBA00022884"/>
    </source>
</evidence>
<dbReference type="GO" id="GO:0022627">
    <property type="term" value="C:cytosolic small ribosomal subunit"/>
    <property type="evidence" value="ECO:0007669"/>
    <property type="project" value="TreeGrafter"/>
</dbReference>
<dbReference type="FunFam" id="2.40.50.140:FF:000011">
    <property type="entry name" value="30S ribosomal protein S1"/>
    <property type="match status" value="1"/>
</dbReference>
<evidence type="ECO:0000256" key="7">
    <source>
        <dbReference type="ARBA" id="ARBA00035517"/>
    </source>
</evidence>
<keyword evidence="3" id="KW-0694">RNA-binding</keyword>
<dbReference type="InterPro" id="IPR035104">
    <property type="entry name" value="Ribosomal_protein_S1-like"/>
</dbReference>
<proteinExistence type="inferred from homology"/>
<keyword evidence="4 9" id="KW-0689">Ribosomal protein</keyword>
<dbReference type="SMART" id="SM00316">
    <property type="entry name" value="S1"/>
    <property type="match status" value="6"/>
</dbReference>
<dbReference type="CDD" id="cd05687">
    <property type="entry name" value="S1_RPS1_repeat_ec1_hs1"/>
    <property type="match status" value="1"/>
</dbReference>
<feature type="domain" description="S1 motif" evidence="8">
    <location>
        <begin position="219"/>
        <end position="287"/>
    </location>
</feature>
<dbReference type="InterPro" id="IPR003029">
    <property type="entry name" value="S1_domain"/>
</dbReference>
<evidence type="ECO:0000256" key="4">
    <source>
        <dbReference type="ARBA" id="ARBA00022980"/>
    </source>
</evidence>
<dbReference type="Proteomes" id="UP000243197">
    <property type="component" value="Chromosome"/>
</dbReference>
<evidence type="ECO:0000256" key="1">
    <source>
        <dbReference type="ARBA" id="ARBA00006767"/>
    </source>
</evidence>
<dbReference type="Gene3D" id="2.40.50.140">
    <property type="entry name" value="Nucleic acid-binding proteins"/>
    <property type="match status" value="6"/>
</dbReference>
<evidence type="ECO:0000259" key="8">
    <source>
        <dbReference type="PROSITE" id="PS50126"/>
    </source>
</evidence>
<evidence type="ECO:0000313" key="10">
    <source>
        <dbReference type="Proteomes" id="UP000243197"/>
    </source>
</evidence>
<evidence type="ECO:0000256" key="5">
    <source>
        <dbReference type="ARBA" id="ARBA00023274"/>
    </source>
</evidence>
<feature type="domain" description="S1 motif" evidence="8">
    <location>
        <begin position="478"/>
        <end position="544"/>
    </location>
</feature>